<reference evidence="2" key="1">
    <citation type="journal article" date="2014" name="Front. Microbiol.">
        <title>High frequency of phylogenetically diverse reductive dehalogenase-homologous genes in deep subseafloor sedimentary metagenomes.</title>
        <authorList>
            <person name="Kawai M."/>
            <person name="Futagami T."/>
            <person name="Toyoda A."/>
            <person name="Takaki Y."/>
            <person name="Nishi S."/>
            <person name="Hori S."/>
            <person name="Arai W."/>
            <person name="Tsubouchi T."/>
            <person name="Morono Y."/>
            <person name="Uchiyama I."/>
            <person name="Ito T."/>
            <person name="Fujiyama A."/>
            <person name="Inagaki F."/>
            <person name="Takami H."/>
        </authorList>
    </citation>
    <scope>NUCLEOTIDE SEQUENCE</scope>
    <source>
        <strain evidence="2">Expedition CK06-06</strain>
    </source>
</reference>
<proteinExistence type="predicted"/>
<dbReference type="GO" id="GO:0005694">
    <property type="term" value="C:chromosome"/>
    <property type="evidence" value="ECO:0007669"/>
    <property type="project" value="InterPro"/>
</dbReference>
<feature type="non-terminal residue" evidence="2">
    <location>
        <position position="1"/>
    </location>
</feature>
<protein>
    <recommendedName>
        <fullName evidence="1">DNA topoisomerase type IA zn finger domain-containing protein</fullName>
    </recommendedName>
</protein>
<dbReference type="SUPFAM" id="SSF57783">
    <property type="entry name" value="Zinc beta-ribbon"/>
    <property type="match status" value="1"/>
</dbReference>
<dbReference type="InterPro" id="IPR013498">
    <property type="entry name" value="Topo_IA_Znf"/>
</dbReference>
<dbReference type="GO" id="GO:0003677">
    <property type="term" value="F:DNA binding"/>
    <property type="evidence" value="ECO:0007669"/>
    <property type="project" value="InterPro"/>
</dbReference>
<gene>
    <name evidence="2" type="ORF">S01H1_75537</name>
</gene>
<dbReference type="AlphaFoldDB" id="X0ZPG4"/>
<feature type="domain" description="DNA topoisomerase type IA zn finger" evidence="1">
    <location>
        <begin position="1"/>
        <end position="20"/>
    </location>
</feature>
<dbReference type="Gene3D" id="3.30.65.10">
    <property type="entry name" value="Bacterial Topoisomerase I, domain 1"/>
    <property type="match status" value="2"/>
</dbReference>
<feature type="domain" description="DNA topoisomerase type IA zn finger" evidence="1">
    <location>
        <begin position="27"/>
        <end position="63"/>
    </location>
</feature>
<comment type="caution">
    <text evidence="2">The sequence shown here is derived from an EMBL/GenBank/DDBJ whole genome shotgun (WGS) entry which is preliminary data.</text>
</comment>
<evidence type="ECO:0000259" key="1">
    <source>
        <dbReference type="Pfam" id="PF01396"/>
    </source>
</evidence>
<accession>X0ZPG4</accession>
<dbReference type="Pfam" id="PF01396">
    <property type="entry name" value="Zn_ribbon_Top1"/>
    <property type="match status" value="2"/>
</dbReference>
<dbReference type="GO" id="GO:0003916">
    <property type="term" value="F:DNA topoisomerase activity"/>
    <property type="evidence" value="ECO:0007669"/>
    <property type="project" value="InterPro"/>
</dbReference>
<name>X0ZPG4_9ZZZZ</name>
<organism evidence="2">
    <name type="scientific">marine sediment metagenome</name>
    <dbReference type="NCBI Taxonomy" id="412755"/>
    <lineage>
        <taxon>unclassified sequences</taxon>
        <taxon>metagenomes</taxon>
        <taxon>ecological metagenomes</taxon>
    </lineage>
</organism>
<evidence type="ECO:0000313" key="2">
    <source>
        <dbReference type="EMBL" id="GAG50081.1"/>
    </source>
</evidence>
<sequence length="64" mass="7042">GKFIGCTGYPACRYTRDAEPKPDDPKEVCEQCGEPMVVRRGRRGAFLGCSAYPKCTNTKPLTKS</sequence>
<dbReference type="EMBL" id="BARS01050626">
    <property type="protein sequence ID" value="GAG50081.1"/>
    <property type="molecule type" value="Genomic_DNA"/>
</dbReference>
<dbReference type="GO" id="GO:0006265">
    <property type="term" value="P:DNA topological change"/>
    <property type="evidence" value="ECO:0007669"/>
    <property type="project" value="InterPro"/>
</dbReference>